<evidence type="ECO:0000313" key="1">
    <source>
        <dbReference type="EMBL" id="KAL1565209.1"/>
    </source>
</evidence>
<dbReference type="EMBL" id="JBEAFC010000003">
    <property type="protein sequence ID" value="KAL1565209.1"/>
    <property type="molecule type" value="Genomic_DNA"/>
</dbReference>
<dbReference type="AlphaFoldDB" id="A0ABD1IBX9"/>
<gene>
    <name evidence="1" type="ORF">AAHA92_07453</name>
</gene>
<dbReference type="Proteomes" id="UP001567538">
    <property type="component" value="Unassembled WGS sequence"/>
</dbReference>
<protein>
    <submittedName>
        <fullName evidence="1">Uncharacterized protein</fullName>
    </submittedName>
</protein>
<accession>A0ABD1IBX9</accession>
<name>A0ABD1IBX9_SALDI</name>
<reference evidence="1 2" key="1">
    <citation type="submission" date="2024-06" db="EMBL/GenBank/DDBJ databases">
        <title>A chromosome level genome sequence of Diviner's sage (Salvia divinorum).</title>
        <authorList>
            <person name="Ford S.A."/>
            <person name="Ro D.-K."/>
            <person name="Ness R.W."/>
            <person name="Phillips M.A."/>
        </authorList>
    </citation>
    <scope>NUCLEOTIDE SEQUENCE [LARGE SCALE GENOMIC DNA]</scope>
    <source>
        <strain evidence="1">SAF-2024a</strain>
        <tissue evidence="1">Leaf</tissue>
    </source>
</reference>
<evidence type="ECO:0000313" key="2">
    <source>
        <dbReference type="Proteomes" id="UP001567538"/>
    </source>
</evidence>
<sequence length="79" mass="8981">MNSIIDGGVIIVLGHRLGFKVISMYELGLRRAHSQLPVADFEDYERKTMKSHQLNCKYTGGGGRIMQRQQWCVRSGERG</sequence>
<proteinExistence type="predicted"/>
<comment type="caution">
    <text evidence="1">The sequence shown here is derived from an EMBL/GenBank/DDBJ whole genome shotgun (WGS) entry which is preliminary data.</text>
</comment>
<organism evidence="1 2">
    <name type="scientific">Salvia divinorum</name>
    <name type="common">Maria pastora</name>
    <name type="synonym">Diviner's sage</name>
    <dbReference type="NCBI Taxonomy" id="28513"/>
    <lineage>
        <taxon>Eukaryota</taxon>
        <taxon>Viridiplantae</taxon>
        <taxon>Streptophyta</taxon>
        <taxon>Embryophyta</taxon>
        <taxon>Tracheophyta</taxon>
        <taxon>Spermatophyta</taxon>
        <taxon>Magnoliopsida</taxon>
        <taxon>eudicotyledons</taxon>
        <taxon>Gunneridae</taxon>
        <taxon>Pentapetalae</taxon>
        <taxon>asterids</taxon>
        <taxon>lamiids</taxon>
        <taxon>Lamiales</taxon>
        <taxon>Lamiaceae</taxon>
        <taxon>Nepetoideae</taxon>
        <taxon>Mentheae</taxon>
        <taxon>Salviinae</taxon>
        <taxon>Salvia</taxon>
        <taxon>Salvia subgen. Calosphace</taxon>
    </lineage>
</organism>
<keyword evidence="2" id="KW-1185">Reference proteome</keyword>